<gene>
    <name evidence="3" type="ORF">EV650_0962</name>
</gene>
<organism evidence="3 4">
    <name type="scientific">Kribbella kalugense</name>
    <dbReference type="NCBI Taxonomy" id="2512221"/>
    <lineage>
        <taxon>Bacteria</taxon>
        <taxon>Bacillati</taxon>
        <taxon>Actinomycetota</taxon>
        <taxon>Actinomycetes</taxon>
        <taxon>Propionibacteriales</taxon>
        <taxon>Kribbellaceae</taxon>
        <taxon>Kribbella</taxon>
    </lineage>
</organism>
<evidence type="ECO:0000313" key="4">
    <source>
        <dbReference type="Proteomes" id="UP000295447"/>
    </source>
</evidence>
<evidence type="ECO:0008006" key="5">
    <source>
        <dbReference type="Google" id="ProtNLM"/>
    </source>
</evidence>
<proteinExistence type="predicted"/>
<dbReference type="OrthoDB" id="4538973at2"/>
<evidence type="ECO:0000256" key="1">
    <source>
        <dbReference type="SAM" id="MobiDB-lite"/>
    </source>
</evidence>
<accession>A0A4R7ZYU9</accession>
<dbReference type="AlphaFoldDB" id="A0A4R7ZYU9"/>
<evidence type="ECO:0000313" key="3">
    <source>
        <dbReference type="EMBL" id="TDW22128.1"/>
    </source>
</evidence>
<dbReference type="Proteomes" id="UP000295447">
    <property type="component" value="Unassembled WGS sequence"/>
</dbReference>
<comment type="caution">
    <text evidence="3">The sequence shown here is derived from an EMBL/GenBank/DDBJ whole genome shotgun (WGS) entry which is preliminary data.</text>
</comment>
<feature type="region of interest" description="Disordered" evidence="1">
    <location>
        <begin position="27"/>
        <end position="78"/>
    </location>
</feature>
<keyword evidence="2" id="KW-0732">Signal</keyword>
<sequence>MGQRSPLVTLAATAVGLLGFMVVNSTQTGTSSSSTATPTSTVTPTTSGSATPSTPPETPTTSTTAPPKPPTVAPPAVYAGRTNDHVASLAIATKGDRAAAYVCDGRRLEAWLTGTYRNGRLALSSKTGERLTATITNTAATGTFTLSGRTLRFAIAKAGPPAGLYRARNSTSTIGWIVLPDGKQVGVDNDGTPAPAPPLDPATRKATVNGAPVTAQAVVGDETF</sequence>
<name>A0A4R7ZYU9_9ACTN</name>
<feature type="signal peptide" evidence="2">
    <location>
        <begin position="1"/>
        <end position="25"/>
    </location>
</feature>
<reference evidence="3 4" key="1">
    <citation type="submission" date="2019-03" db="EMBL/GenBank/DDBJ databases">
        <title>Genomic Encyclopedia of Type Strains, Phase III (KMG-III): the genomes of soil and plant-associated and newly described type strains.</title>
        <authorList>
            <person name="Whitman W."/>
        </authorList>
    </citation>
    <scope>NUCLEOTIDE SEQUENCE [LARGE SCALE GENOMIC DNA]</scope>
    <source>
        <strain evidence="3 4">VKM Ac-2570</strain>
    </source>
</reference>
<dbReference type="RefSeq" id="WP_134115715.1">
    <property type="nucleotide sequence ID" value="NZ_SODF01000001.1"/>
</dbReference>
<feature type="compositionally biased region" description="Low complexity" evidence="1">
    <location>
        <begin position="27"/>
        <end position="52"/>
    </location>
</feature>
<protein>
    <recommendedName>
        <fullName evidence="5">Serine/threonine protein kinase</fullName>
    </recommendedName>
</protein>
<dbReference type="EMBL" id="SODF01000001">
    <property type="protein sequence ID" value="TDW22128.1"/>
    <property type="molecule type" value="Genomic_DNA"/>
</dbReference>
<evidence type="ECO:0000256" key="2">
    <source>
        <dbReference type="SAM" id="SignalP"/>
    </source>
</evidence>
<feature type="chain" id="PRO_5038908186" description="Serine/threonine protein kinase" evidence="2">
    <location>
        <begin position="26"/>
        <end position="224"/>
    </location>
</feature>
<keyword evidence="4" id="KW-1185">Reference proteome</keyword>